<dbReference type="SMART" id="SM00388">
    <property type="entry name" value="HisKA"/>
    <property type="match status" value="1"/>
</dbReference>
<dbReference type="Gene3D" id="3.30.450.20">
    <property type="entry name" value="PAS domain"/>
    <property type="match status" value="1"/>
</dbReference>
<evidence type="ECO:0000313" key="16">
    <source>
        <dbReference type="EMBL" id="ACV24467.1"/>
    </source>
</evidence>
<evidence type="ECO:0000256" key="7">
    <source>
        <dbReference type="ARBA" id="ARBA00022692"/>
    </source>
</evidence>
<dbReference type="InterPro" id="IPR033463">
    <property type="entry name" value="sCache_3"/>
</dbReference>
<dbReference type="Proteomes" id="UP000001495">
    <property type="component" value="Chromosome"/>
</dbReference>
<dbReference type="CDD" id="cd00075">
    <property type="entry name" value="HATPase"/>
    <property type="match status" value="1"/>
</dbReference>
<dbReference type="InterPro" id="IPR005467">
    <property type="entry name" value="His_kinase_dom"/>
</dbReference>
<dbReference type="InterPro" id="IPR036890">
    <property type="entry name" value="HATPase_C_sf"/>
</dbReference>
<dbReference type="SUPFAM" id="SSF55874">
    <property type="entry name" value="ATPase domain of HSP90 chaperone/DNA topoisomerase II/histidine kinase"/>
    <property type="match status" value="1"/>
</dbReference>
<dbReference type="SMART" id="SM00387">
    <property type="entry name" value="HATPase_c"/>
    <property type="match status" value="1"/>
</dbReference>
<keyword evidence="12" id="KW-0175">Coiled coil</keyword>
<evidence type="ECO:0000256" key="9">
    <source>
        <dbReference type="ARBA" id="ARBA00022989"/>
    </source>
</evidence>
<keyword evidence="4" id="KW-1003">Cell membrane</keyword>
<dbReference type="SUPFAM" id="SSF103190">
    <property type="entry name" value="Sensory domain-like"/>
    <property type="match status" value="1"/>
</dbReference>
<dbReference type="SMART" id="SM00304">
    <property type="entry name" value="HAMP"/>
    <property type="match status" value="1"/>
</dbReference>
<dbReference type="EC" id="2.7.13.3" evidence="3"/>
<dbReference type="FunFam" id="3.30.565.10:FF:000006">
    <property type="entry name" value="Sensor histidine kinase WalK"/>
    <property type="match status" value="1"/>
</dbReference>
<evidence type="ECO:0000256" key="12">
    <source>
        <dbReference type="SAM" id="Coils"/>
    </source>
</evidence>
<keyword evidence="5" id="KW-0597">Phosphoprotein</keyword>
<organism evidence="16 17">
    <name type="scientific">Methanocaldococcus fervens (strain DSM 4213 / JCM 15782 / AG86)</name>
    <name type="common">Methanococcus fervens</name>
    <dbReference type="NCBI Taxonomy" id="573064"/>
    <lineage>
        <taxon>Archaea</taxon>
        <taxon>Methanobacteriati</taxon>
        <taxon>Methanobacteriota</taxon>
        <taxon>Methanomada group</taxon>
        <taxon>Methanococci</taxon>
        <taxon>Methanococcales</taxon>
        <taxon>Methanocaldococcaceae</taxon>
        <taxon>Methanocaldococcus</taxon>
    </lineage>
</organism>
<keyword evidence="11 13" id="KW-0472">Membrane</keyword>
<gene>
    <name evidence="16" type="ordered locus">Mefer_0648</name>
</gene>
<dbReference type="HOGENOM" id="CLU_000445_89_6_2"/>
<dbReference type="RefSeq" id="WP_015791204.1">
    <property type="nucleotide sequence ID" value="NC_013156.1"/>
</dbReference>
<evidence type="ECO:0000256" key="11">
    <source>
        <dbReference type="ARBA" id="ARBA00023136"/>
    </source>
</evidence>
<evidence type="ECO:0000259" key="15">
    <source>
        <dbReference type="PROSITE" id="PS50885"/>
    </source>
</evidence>
<dbReference type="CDD" id="cd06225">
    <property type="entry name" value="HAMP"/>
    <property type="match status" value="1"/>
</dbReference>
<dbReference type="FunFam" id="1.10.287.130:FF:000001">
    <property type="entry name" value="Two-component sensor histidine kinase"/>
    <property type="match status" value="1"/>
</dbReference>
<dbReference type="Pfam" id="PF02518">
    <property type="entry name" value="HATPase_c"/>
    <property type="match status" value="1"/>
</dbReference>
<dbReference type="PANTHER" id="PTHR43711:SF30">
    <property type="entry name" value="HISTIDINE KINASE"/>
    <property type="match status" value="1"/>
</dbReference>
<dbReference type="Pfam" id="PF17202">
    <property type="entry name" value="sCache_3_3"/>
    <property type="match status" value="1"/>
</dbReference>
<dbReference type="PRINTS" id="PR00344">
    <property type="entry name" value="BCTRLSENSOR"/>
</dbReference>
<feature type="domain" description="HAMP" evidence="15">
    <location>
        <begin position="335"/>
        <end position="387"/>
    </location>
</feature>
<evidence type="ECO:0000256" key="8">
    <source>
        <dbReference type="ARBA" id="ARBA00022777"/>
    </source>
</evidence>
<dbReference type="Pfam" id="PF00672">
    <property type="entry name" value="HAMP"/>
    <property type="match status" value="1"/>
</dbReference>
<keyword evidence="10" id="KW-0902">Two-component regulatory system</keyword>
<dbReference type="InterPro" id="IPR050736">
    <property type="entry name" value="Sensor_HK_Regulatory"/>
</dbReference>
<dbReference type="eggNOG" id="arCOG02358">
    <property type="taxonomic scope" value="Archaea"/>
</dbReference>
<evidence type="ECO:0000313" key="17">
    <source>
        <dbReference type="Proteomes" id="UP000001495"/>
    </source>
</evidence>
<sequence>MMKKALRIKLLILSIIISIIPVTILGAVSVENTIKTMSEEAQKKINTDLQIAEYILNERLNFLSKSLDLMSDNKNTLSSIKNKNLNELKTITLNLKNTTDSDFVIIFDKEGKVLVSSNNDKNNYVDLPLITKKVLSGREINSIEIIDETTLKNENLLNKTSIKIISTEHSINVNKTIETSALGLVSARPIYDENGNIIGGILVCDILNKDYELVDEISKHCGDVVTIFLDGIRISTDVKNDDGTRAVGTLVSKEVYDKVIKEGEMYQGRAFVVDKWYITAYKPIYNSDNEVIGMLFVGTPEKPFIELQQNIKTHTILIGFLSIILALSVSLVLSEAIIGPIKKLKYAAEKISSGNYNIHVDVSSDDEIGELAKAFNKMAEDIRKSHEELKRHTKELKESYEKLKEIDKLKSEIISIVSHELRTPLTSIKGYVELVLDGLMGELNSNQRRCLEIANNNIDRLKRLIDDMLDLSKIESGTIKFDIKDVKIKDMVVDVLNSLGPQIKEKNIEIKCEIEENLTAKVDKDRITQVLINLIENAIKFSPVKGVIEIHAFRDNNYAHIIIKDYGPGIPKKDLDKIFDKFYQVNFPKIKKDGAGLGLAICKSIIEAHGGKIWVESELGKGTSFHVLLPIE</sequence>
<dbReference type="InterPro" id="IPR003594">
    <property type="entry name" value="HATPase_dom"/>
</dbReference>
<dbReference type="InterPro" id="IPR004358">
    <property type="entry name" value="Sig_transdc_His_kin-like_C"/>
</dbReference>
<dbReference type="SUPFAM" id="SSF47384">
    <property type="entry name" value="Homodimeric domain of signal transducing histidine kinase"/>
    <property type="match status" value="1"/>
</dbReference>
<name>C7P7D5_METFA</name>
<dbReference type="STRING" id="573064.Mefer_0648"/>
<keyword evidence="7 13" id="KW-0812">Transmembrane</keyword>
<keyword evidence="17" id="KW-1185">Reference proteome</keyword>
<dbReference type="GeneID" id="8365323"/>
<evidence type="ECO:0000256" key="6">
    <source>
        <dbReference type="ARBA" id="ARBA00022679"/>
    </source>
</evidence>
<dbReference type="AlphaFoldDB" id="C7P7D5"/>
<dbReference type="PANTHER" id="PTHR43711">
    <property type="entry name" value="TWO-COMPONENT HISTIDINE KINASE"/>
    <property type="match status" value="1"/>
</dbReference>
<reference evidence="16" key="1">
    <citation type="submission" date="2009-08" db="EMBL/GenBank/DDBJ databases">
        <title>Complete sequence of chromosome of Methanocaldococcus fervens AG86.</title>
        <authorList>
            <consortium name="US DOE Joint Genome Institute"/>
            <person name="Lucas S."/>
            <person name="Copeland A."/>
            <person name="Lapidus A."/>
            <person name="Glavina del Rio T."/>
            <person name="Tice H."/>
            <person name="Bruce D."/>
            <person name="Goodwin L."/>
            <person name="Pitluck S."/>
            <person name="Chertkov O."/>
            <person name="Detter J.C."/>
            <person name="Han C."/>
            <person name="Tapia R."/>
            <person name="Larimer F."/>
            <person name="Land M."/>
            <person name="Hauser L."/>
            <person name="Kyrpides N."/>
            <person name="Ovchinnikova G."/>
            <person name="Lupa-Sieprawska M."/>
            <person name="Whitman W.B."/>
        </authorList>
    </citation>
    <scope>NUCLEOTIDE SEQUENCE [LARGE SCALE GENOMIC DNA]</scope>
    <source>
        <strain evidence="16">AG86</strain>
    </source>
</reference>
<dbReference type="CDD" id="cd00082">
    <property type="entry name" value="HisKA"/>
    <property type="match status" value="1"/>
</dbReference>
<keyword evidence="9 13" id="KW-1133">Transmembrane helix</keyword>
<dbReference type="EMBL" id="CP001696">
    <property type="protein sequence ID" value="ACV24467.1"/>
    <property type="molecule type" value="Genomic_DNA"/>
</dbReference>
<feature type="coiled-coil region" evidence="12">
    <location>
        <begin position="379"/>
        <end position="409"/>
    </location>
</feature>
<keyword evidence="8 16" id="KW-0418">Kinase</keyword>
<dbReference type="KEGG" id="mfe:Mefer_0648"/>
<keyword evidence="6" id="KW-0808">Transferase</keyword>
<dbReference type="InterPro" id="IPR029151">
    <property type="entry name" value="Sensor-like_sf"/>
</dbReference>
<dbReference type="GO" id="GO:0005886">
    <property type="term" value="C:plasma membrane"/>
    <property type="evidence" value="ECO:0007669"/>
    <property type="project" value="UniProtKB-SubCell"/>
</dbReference>
<dbReference type="Gene3D" id="1.10.287.130">
    <property type="match status" value="1"/>
</dbReference>
<proteinExistence type="predicted"/>
<dbReference type="InterPro" id="IPR003661">
    <property type="entry name" value="HisK_dim/P_dom"/>
</dbReference>
<dbReference type="Pfam" id="PF00512">
    <property type="entry name" value="HisKA"/>
    <property type="match status" value="1"/>
</dbReference>
<dbReference type="OrthoDB" id="342253at2157"/>
<comment type="catalytic activity">
    <reaction evidence="1">
        <text>ATP + protein L-histidine = ADP + protein N-phospho-L-histidine.</text>
        <dbReference type="EC" id="2.7.13.3"/>
    </reaction>
</comment>
<dbReference type="InterPro" id="IPR003660">
    <property type="entry name" value="HAMP_dom"/>
</dbReference>
<evidence type="ECO:0000256" key="4">
    <source>
        <dbReference type="ARBA" id="ARBA00022475"/>
    </source>
</evidence>
<dbReference type="eggNOG" id="arCOG02342">
    <property type="taxonomic scope" value="Archaea"/>
</dbReference>
<feature type="domain" description="Histidine kinase" evidence="14">
    <location>
        <begin position="416"/>
        <end position="632"/>
    </location>
</feature>
<dbReference type="Gene3D" id="6.10.340.10">
    <property type="match status" value="1"/>
</dbReference>
<evidence type="ECO:0000256" key="3">
    <source>
        <dbReference type="ARBA" id="ARBA00012438"/>
    </source>
</evidence>
<dbReference type="InterPro" id="IPR036097">
    <property type="entry name" value="HisK_dim/P_sf"/>
</dbReference>
<evidence type="ECO:0000256" key="13">
    <source>
        <dbReference type="SAM" id="Phobius"/>
    </source>
</evidence>
<comment type="subcellular location">
    <subcellularLocation>
        <location evidence="2">Cell membrane</location>
        <topology evidence="2">Multi-pass membrane protein</topology>
    </subcellularLocation>
</comment>
<dbReference type="GO" id="GO:0000155">
    <property type="term" value="F:phosphorelay sensor kinase activity"/>
    <property type="evidence" value="ECO:0007669"/>
    <property type="project" value="InterPro"/>
</dbReference>
<dbReference type="PROSITE" id="PS50109">
    <property type="entry name" value="HIS_KIN"/>
    <property type="match status" value="1"/>
</dbReference>
<evidence type="ECO:0000256" key="10">
    <source>
        <dbReference type="ARBA" id="ARBA00023012"/>
    </source>
</evidence>
<evidence type="ECO:0000259" key="14">
    <source>
        <dbReference type="PROSITE" id="PS50109"/>
    </source>
</evidence>
<protein>
    <recommendedName>
        <fullName evidence="3">histidine kinase</fullName>
        <ecNumber evidence="3">2.7.13.3</ecNumber>
    </recommendedName>
</protein>
<evidence type="ECO:0000256" key="2">
    <source>
        <dbReference type="ARBA" id="ARBA00004651"/>
    </source>
</evidence>
<dbReference type="SUPFAM" id="SSF158472">
    <property type="entry name" value="HAMP domain-like"/>
    <property type="match status" value="1"/>
</dbReference>
<dbReference type="Gene3D" id="3.30.565.10">
    <property type="entry name" value="Histidine kinase-like ATPase, C-terminal domain"/>
    <property type="match status" value="1"/>
</dbReference>
<accession>C7P7D5</accession>
<dbReference type="PROSITE" id="PS50885">
    <property type="entry name" value="HAMP"/>
    <property type="match status" value="1"/>
</dbReference>
<feature type="transmembrane region" description="Helical" evidence="13">
    <location>
        <begin position="316"/>
        <end position="338"/>
    </location>
</feature>
<evidence type="ECO:0000256" key="5">
    <source>
        <dbReference type="ARBA" id="ARBA00022553"/>
    </source>
</evidence>
<evidence type="ECO:0000256" key="1">
    <source>
        <dbReference type="ARBA" id="ARBA00000085"/>
    </source>
</evidence>